<dbReference type="EMBL" id="LBWB01000018">
    <property type="protein sequence ID" value="KKR00041.1"/>
    <property type="molecule type" value="Genomic_DNA"/>
</dbReference>
<sequence>MNDVVEIIVDGDDPTLSMSDEEYKKFESKAIGTIHCPSGDISTWSRDELQKFSDEATELTKLHNSSETDSLKNRINILESEKEILSSKIGKFAEFMNNTFEIYRPSMGTTLYGEEGLVTAGKIQLLNIFIDKWNKILEK</sequence>
<reference evidence="1 2" key="1">
    <citation type="journal article" date="2015" name="Nature">
        <title>rRNA introns, odd ribosomes, and small enigmatic genomes across a large radiation of phyla.</title>
        <authorList>
            <person name="Brown C.T."/>
            <person name="Hug L.A."/>
            <person name="Thomas B.C."/>
            <person name="Sharon I."/>
            <person name="Castelle C.J."/>
            <person name="Singh A."/>
            <person name="Wilkins M.J."/>
            <person name="Williams K.H."/>
            <person name="Banfield J.F."/>
        </authorList>
    </citation>
    <scope>NUCLEOTIDE SEQUENCE [LARGE SCALE GENOMIC DNA]</scope>
</reference>
<name>A0A0G0MI38_9BACT</name>
<proteinExistence type="predicted"/>
<dbReference type="AlphaFoldDB" id="A0A0G0MI38"/>
<protein>
    <submittedName>
        <fullName evidence="1">Uncharacterized protein</fullName>
    </submittedName>
</protein>
<evidence type="ECO:0000313" key="1">
    <source>
        <dbReference type="EMBL" id="KKR00041.1"/>
    </source>
</evidence>
<dbReference type="STRING" id="1618574.UT24_C0018G0023"/>
<accession>A0A0G0MI38</accession>
<dbReference type="Proteomes" id="UP000033881">
    <property type="component" value="Unassembled WGS sequence"/>
</dbReference>
<evidence type="ECO:0000313" key="2">
    <source>
        <dbReference type="Proteomes" id="UP000033881"/>
    </source>
</evidence>
<comment type="caution">
    <text evidence="1">The sequence shown here is derived from an EMBL/GenBank/DDBJ whole genome shotgun (WGS) entry which is preliminary data.</text>
</comment>
<gene>
    <name evidence="1" type="ORF">UT24_C0018G0023</name>
</gene>
<organism evidence="1 2">
    <name type="scientific">Candidatus Woesebacteria bacterium GW2011_GWB1_39_12</name>
    <dbReference type="NCBI Taxonomy" id="1618574"/>
    <lineage>
        <taxon>Bacteria</taxon>
        <taxon>Candidatus Woeseibacteriota</taxon>
    </lineage>
</organism>